<protein>
    <submittedName>
        <fullName evidence="1">Uncharacterized protein</fullName>
    </submittedName>
</protein>
<reference evidence="1 2" key="1">
    <citation type="journal article" date="2023" name="BMC Biol.">
        <title>The compact genome of the sponge Oopsacas minuta (Hexactinellida) is lacking key metazoan core genes.</title>
        <authorList>
            <person name="Santini S."/>
            <person name="Schenkelaars Q."/>
            <person name="Jourda C."/>
            <person name="Duchesne M."/>
            <person name="Belahbib H."/>
            <person name="Rocher C."/>
            <person name="Selva M."/>
            <person name="Riesgo A."/>
            <person name="Vervoort M."/>
            <person name="Leys S.P."/>
            <person name="Kodjabachian L."/>
            <person name="Le Bivic A."/>
            <person name="Borchiellini C."/>
            <person name="Claverie J.M."/>
            <person name="Renard E."/>
        </authorList>
    </citation>
    <scope>NUCLEOTIDE SEQUENCE [LARGE SCALE GENOMIC DNA]</scope>
    <source>
        <strain evidence="1">SPO-2</strain>
    </source>
</reference>
<organism evidence="1 2">
    <name type="scientific">Oopsacas minuta</name>
    <dbReference type="NCBI Taxonomy" id="111878"/>
    <lineage>
        <taxon>Eukaryota</taxon>
        <taxon>Metazoa</taxon>
        <taxon>Porifera</taxon>
        <taxon>Hexactinellida</taxon>
        <taxon>Hexasterophora</taxon>
        <taxon>Lyssacinosida</taxon>
        <taxon>Leucopsacidae</taxon>
        <taxon>Oopsacas</taxon>
    </lineage>
</organism>
<accession>A0AAV7JNP2</accession>
<proteinExistence type="predicted"/>
<evidence type="ECO:0000313" key="2">
    <source>
        <dbReference type="Proteomes" id="UP001165289"/>
    </source>
</evidence>
<dbReference type="SUPFAM" id="SSF101898">
    <property type="entry name" value="NHL repeat"/>
    <property type="match status" value="1"/>
</dbReference>
<dbReference type="InterPro" id="IPR011042">
    <property type="entry name" value="6-blade_b-propeller_TolB-like"/>
</dbReference>
<dbReference type="Proteomes" id="UP001165289">
    <property type="component" value="Unassembled WGS sequence"/>
</dbReference>
<comment type="caution">
    <text evidence="1">The sequence shown here is derived from an EMBL/GenBank/DDBJ whole genome shotgun (WGS) entry which is preliminary data.</text>
</comment>
<dbReference type="AlphaFoldDB" id="A0AAV7JNP2"/>
<gene>
    <name evidence="1" type="ORF">LOD99_7600</name>
</gene>
<sequence>MPGTLRKPRSVCLGPDRDVYVLHAGITSINIYTFSGEPKASFSTHCIEAGELKDSSRLSVTLQGDIFVCGGGAGSIYCFHHNLTSCFVYPSDRETSFHKPWDVCIDTKGHIFLTDPDRMSLLTFSLDNSIVW</sequence>
<dbReference type="Gene3D" id="2.120.10.30">
    <property type="entry name" value="TolB, C-terminal domain"/>
    <property type="match status" value="1"/>
</dbReference>
<name>A0AAV7JNP2_9METZ</name>
<keyword evidence="2" id="KW-1185">Reference proteome</keyword>
<evidence type="ECO:0000313" key="1">
    <source>
        <dbReference type="EMBL" id="KAI6650550.1"/>
    </source>
</evidence>
<dbReference type="EMBL" id="JAKMXF010000310">
    <property type="protein sequence ID" value="KAI6650550.1"/>
    <property type="molecule type" value="Genomic_DNA"/>
</dbReference>